<dbReference type="Gene3D" id="3.40.20.10">
    <property type="entry name" value="Severin"/>
    <property type="match status" value="2"/>
</dbReference>
<feature type="region of interest" description="Disordered" evidence="11">
    <location>
        <begin position="311"/>
        <end position="343"/>
    </location>
</feature>
<dbReference type="KEGG" id="acan:ACA1_275770"/>
<dbReference type="PANTHER" id="PTHR13759:SF1">
    <property type="entry name" value="TWINFILIN"/>
    <property type="match status" value="1"/>
</dbReference>
<evidence type="ECO:0000256" key="7">
    <source>
        <dbReference type="ARBA" id="ARBA00023212"/>
    </source>
</evidence>
<keyword evidence="5" id="KW-0677">Repeat</keyword>
<dbReference type="EMBL" id="KB008032">
    <property type="protein sequence ID" value="ELR15403.1"/>
    <property type="molecule type" value="Genomic_DNA"/>
</dbReference>
<keyword evidence="6" id="KW-0009">Actin-binding</keyword>
<keyword evidence="14" id="KW-1185">Reference proteome</keyword>
<dbReference type="AlphaFoldDB" id="L8GS07"/>
<dbReference type="FunFam" id="3.40.20.10:FF:000007">
    <property type="entry name" value="Twinfilin-1 isoform 1"/>
    <property type="match status" value="1"/>
</dbReference>
<accession>L8GS07</accession>
<evidence type="ECO:0000256" key="4">
    <source>
        <dbReference type="ARBA" id="ARBA00022490"/>
    </source>
</evidence>
<dbReference type="STRING" id="1257118.L8GS07"/>
<feature type="compositionally biased region" description="Basic and acidic residues" evidence="11">
    <location>
        <begin position="311"/>
        <end position="321"/>
    </location>
</feature>
<dbReference type="GO" id="GO:0030042">
    <property type="term" value="P:actin filament depolymerization"/>
    <property type="evidence" value="ECO:0007669"/>
    <property type="project" value="TreeGrafter"/>
</dbReference>
<evidence type="ECO:0000256" key="8">
    <source>
        <dbReference type="ARBA" id="ARBA00038532"/>
    </source>
</evidence>
<dbReference type="Pfam" id="PF00241">
    <property type="entry name" value="Cofilin_ADF"/>
    <property type="match status" value="2"/>
</dbReference>
<protein>
    <recommendedName>
        <fullName evidence="10">Twinfilin</fullName>
    </recommendedName>
</protein>
<dbReference type="InterPro" id="IPR029006">
    <property type="entry name" value="ADF-H/Gelsolin-like_dom_sf"/>
</dbReference>
<evidence type="ECO:0000313" key="13">
    <source>
        <dbReference type="EMBL" id="ELR15403.1"/>
    </source>
</evidence>
<evidence type="ECO:0000256" key="5">
    <source>
        <dbReference type="ARBA" id="ARBA00022737"/>
    </source>
</evidence>
<feature type="domain" description="ADF-H" evidence="12">
    <location>
        <begin position="4"/>
        <end position="141"/>
    </location>
</feature>
<proteinExistence type="inferred from homology"/>
<evidence type="ECO:0000256" key="2">
    <source>
        <dbReference type="ARBA" id="ARBA00004544"/>
    </source>
</evidence>
<evidence type="ECO:0000313" key="14">
    <source>
        <dbReference type="Proteomes" id="UP000011083"/>
    </source>
</evidence>
<name>L8GS07_ACACF</name>
<dbReference type="InterPro" id="IPR028458">
    <property type="entry name" value="Twinfilin"/>
</dbReference>
<dbReference type="RefSeq" id="XP_004337416.1">
    <property type="nucleotide sequence ID" value="XM_004337368.1"/>
</dbReference>
<evidence type="ECO:0000256" key="6">
    <source>
        <dbReference type="ARBA" id="ARBA00023203"/>
    </source>
</evidence>
<evidence type="ECO:0000256" key="10">
    <source>
        <dbReference type="ARBA" id="ARBA00069496"/>
    </source>
</evidence>
<keyword evidence="4" id="KW-0963">Cytoplasm</keyword>
<comment type="similarity">
    <text evidence="3">Belongs to the actin-binding proteins ADF family. Twinfilin subfamily.</text>
</comment>
<evidence type="ECO:0000256" key="3">
    <source>
        <dbReference type="ARBA" id="ARBA00009557"/>
    </source>
</evidence>
<dbReference type="PROSITE" id="PS51263">
    <property type="entry name" value="ADF_H"/>
    <property type="match status" value="2"/>
</dbReference>
<feature type="compositionally biased region" description="Low complexity" evidence="11">
    <location>
        <begin position="323"/>
        <end position="336"/>
    </location>
</feature>
<evidence type="ECO:0000256" key="9">
    <source>
        <dbReference type="ARBA" id="ARBA00056419"/>
    </source>
</evidence>
<feature type="domain" description="ADF-H" evidence="12">
    <location>
        <begin position="173"/>
        <end position="314"/>
    </location>
</feature>
<keyword evidence="7" id="KW-0206">Cytoskeleton</keyword>
<dbReference type="OrthoDB" id="10006997at2759"/>
<comment type="function">
    <text evidence="9">Actin-binding protein involved in motile and morphological processes. Inhibits actin polymerization, likely by sequestering G-actin.</text>
</comment>
<dbReference type="OMA" id="YLFKHTH"/>
<dbReference type="Proteomes" id="UP000011083">
    <property type="component" value="Unassembled WGS sequence"/>
</dbReference>
<dbReference type="GO" id="GO:0005884">
    <property type="term" value="C:actin filament"/>
    <property type="evidence" value="ECO:0007669"/>
    <property type="project" value="TreeGrafter"/>
</dbReference>
<dbReference type="GO" id="GO:0005938">
    <property type="term" value="C:cell cortex"/>
    <property type="evidence" value="ECO:0007669"/>
    <property type="project" value="UniProtKB-SubCell"/>
</dbReference>
<dbReference type="GO" id="GO:0051016">
    <property type="term" value="P:barbed-end actin filament capping"/>
    <property type="evidence" value="ECO:0007669"/>
    <property type="project" value="TreeGrafter"/>
</dbReference>
<dbReference type="SUPFAM" id="SSF55753">
    <property type="entry name" value="Actin depolymerizing proteins"/>
    <property type="match status" value="2"/>
</dbReference>
<comment type="subcellular location">
    <subcellularLocation>
        <location evidence="2">Cytoplasm</location>
        <location evidence="2">Cell cortex</location>
    </subcellularLocation>
    <subcellularLocation>
        <location evidence="1">Cytoplasm</location>
        <location evidence="1">Cytoskeleton</location>
    </subcellularLocation>
</comment>
<comment type="subunit">
    <text evidence="8">Interacts with G-actin; ADP-actin form.</text>
</comment>
<dbReference type="PANTHER" id="PTHR13759">
    <property type="entry name" value="TWINFILIN"/>
    <property type="match status" value="1"/>
</dbReference>
<reference evidence="13 14" key="1">
    <citation type="journal article" date="2013" name="Genome Biol.">
        <title>Genome of Acanthamoeba castellanii highlights extensive lateral gene transfer and early evolution of tyrosine kinase signaling.</title>
        <authorList>
            <person name="Clarke M."/>
            <person name="Lohan A.J."/>
            <person name="Liu B."/>
            <person name="Lagkouvardos I."/>
            <person name="Roy S."/>
            <person name="Zafar N."/>
            <person name="Bertelli C."/>
            <person name="Schilde C."/>
            <person name="Kianianmomeni A."/>
            <person name="Burglin T.R."/>
            <person name="Frech C."/>
            <person name="Turcotte B."/>
            <person name="Kopec K.O."/>
            <person name="Synnott J.M."/>
            <person name="Choo C."/>
            <person name="Paponov I."/>
            <person name="Finkler A."/>
            <person name="Soon Heng Tan C."/>
            <person name="Hutchins A.P."/>
            <person name="Weinmeier T."/>
            <person name="Rattei T."/>
            <person name="Chu J.S."/>
            <person name="Gimenez G."/>
            <person name="Irimia M."/>
            <person name="Rigden D.J."/>
            <person name="Fitzpatrick D.A."/>
            <person name="Lorenzo-Morales J."/>
            <person name="Bateman A."/>
            <person name="Chiu C.H."/>
            <person name="Tang P."/>
            <person name="Hegemann P."/>
            <person name="Fromm H."/>
            <person name="Raoult D."/>
            <person name="Greub G."/>
            <person name="Miranda-Saavedra D."/>
            <person name="Chen N."/>
            <person name="Nash P."/>
            <person name="Ginger M.L."/>
            <person name="Horn M."/>
            <person name="Schaap P."/>
            <person name="Caler L."/>
            <person name="Loftus B."/>
        </authorList>
    </citation>
    <scope>NUCLEOTIDE SEQUENCE [LARGE SCALE GENOMIC DNA]</scope>
    <source>
        <strain evidence="13 14">Neff</strain>
    </source>
</reference>
<gene>
    <name evidence="13" type="ORF">ACA1_275770</name>
</gene>
<dbReference type="GO" id="GO:0003785">
    <property type="term" value="F:actin monomer binding"/>
    <property type="evidence" value="ECO:0007669"/>
    <property type="project" value="TreeGrafter"/>
</dbReference>
<dbReference type="FunFam" id="3.40.20.10:FF:000042">
    <property type="entry name" value="Actin depolymerizing protein"/>
    <property type="match status" value="1"/>
</dbReference>
<organism evidence="13 14">
    <name type="scientific">Acanthamoeba castellanii (strain ATCC 30010 / Neff)</name>
    <dbReference type="NCBI Taxonomy" id="1257118"/>
    <lineage>
        <taxon>Eukaryota</taxon>
        <taxon>Amoebozoa</taxon>
        <taxon>Discosea</taxon>
        <taxon>Longamoebia</taxon>
        <taxon>Centramoebida</taxon>
        <taxon>Acanthamoebidae</taxon>
        <taxon>Acanthamoeba</taxon>
    </lineage>
</organism>
<dbReference type="SMART" id="SM00102">
    <property type="entry name" value="ADF"/>
    <property type="match status" value="2"/>
</dbReference>
<dbReference type="VEuPathDB" id="AmoebaDB:ACA1_275770"/>
<dbReference type="InterPro" id="IPR002108">
    <property type="entry name" value="ADF-H"/>
</dbReference>
<evidence type="ECO:0000256" key="11">
    <source>
        <dbReference type="SAM" id="MobiDB-lite"/>
    </source>
</evidence>
<dbReference type="GeneID" id="14916052"/>
<dbReference type="CDD" id="cd11285">
    <property type="entry name" value="ADF_Twf-N_like"/>
    <property type="match status" value="1"/>
</dbReference>
<evidence type="ECO:0000256" key="1">
    <source>
        <dbReference type="ARBA" id="ARBA00004245"/>
    </source>
</evidence>
<sequence length="343" mass="37846">MTHSSNIPVSDQLQKAFGDARASGNVRFIKVSIEDENLVPVATQPVIADAEHDFAKVVPNFERHTAAFVLYRLDSTDASAGSHEWMLLSYVPDGSPVKQRMLYASTRDYLKRQLGKNYFAYDFYGSAPEDFTWAAFQESLKKPQGTAPLTADEVQRSSMAGAEIDPGHTREYVHSVKFPLSVAAQNALRNLTPAQNYAQISVDTVKETVELVEARQLSASEIASRLPSNEPRFVFFRWSHTHNGGAGPVRLESNVFIYWCPETAPIKAKMLYSTVKSVVAGAAEDAGVTFEKAGKLEASELEDVTEEAIREALHPTAEDGQKAFARPRGPGRGPARLNRTRNK</sequence>
<evidence type="ECO:0000259" key="12">
    <source>
        <dbReference type="PROSITE" id="PS51263"/>
    </source>
</evidence>
<dbReference type="GO" id="GO:0051015">
    <property type="term" value="F:actin filament binding"/>
    <property type="evidence" value="ECO:0007669"/>
    <property type="project" value="TreeGrafter"/>
</dbReference>